<gene>
    <name evidence="1" type="ORF">H8J70_03260</name>
</gene>
<dbReference type="CDD" id="cd01427">
    <property type="entry name" value="HAD_like"/>
    <property type="match status" value="1"/>
</dbReference>
<evidence type="ECO:0000313" key="2">
    <source>
        <dbReference type="Proteomes" id="UP000606870"/>
    </source>
</evidence>
<dbReference type="GO" id="GO:0016787">
    <property type="term" value="F:hydrolase activity"/>
    <property type="evidence" value="ECO:0007669"/>
    <property type="project" value="UniProtKB-KW"/>
</dbReference>
<dbReference type="SFLD" id="SFLDG01129">
    <property type="entry name" value="C1.5:_HAD__Beta-PGM__Phosphata"/>
    <property type="match status" value="1"/>
</dbReference>
<dbReference type="InterPro" id="IPR036412">
    <property type="entry name" value="HAD-like_sf"/>
</dbReference>
<proteinExistence type="predicted"/>
<evidence type="ECO:0000313" key="1">
    <source>
        <dbReference type="EMBL" id="MBC3536270.1"/>
    </source>
</evidence>
<comment type="caution">
    <text evidence="1">The sequence shown here is derived from an EMBL/GenBank/DDBJ whole genome shotgun (WGS) entry which is preliminary data.</text>
</comment>
<organism evidence="1 2">
    <name type="scientific">Megasphaera hominis</name>
    <dbReference type="NCBI Taxonomy" id="159836"/>
    <lineage>
        <taxon>Bacteria</taxon>
        <taxon>Bacillati</taxon>
        <taxon>Bacillota</taxon>
        <taxon>Negativicutes</taxon>
        <taxon>Veillonellales</taxon>
        <taxon>Veillonellaceae</taxon>
        <taxon>Megasphaera</taxon>
    </lineage>
</organism>
<dbReference type="Proteomes" id="UP000606870">
    <property type="component" value="Unassembled WGS sequence"/>
</dbReference>
<dbReference type="Gene3D" id="3.40.50.1000">
    <property type="entry name" value="HAD superfamily/HAD-like"/>
    <property type="match status" value="1"/>
</dbReference>
<protein>
    <submittedName>
        <fullName evidence="1">HAD family hydrolase</fullName>
    </submittedName>
</protein>
<dbReference type="InterPro" id="IPR050155">
    <property type="entry name" value="HAD-like_hydrolase_sf"/>
</dbReference>
<dbReference type="EMBL" id="JACOGK010000006">
    <property type="protein sequence ID" value="MBC3536270.1"/>
    <property type="molecule type" value="Genomic_DNA"/>
</dbReference>
<accession>A0ABR6VGD0</accession>
<dbReference type="RefSeq" id="WP_186502429.1">
    <property type="nucleotide sequence ID" value="NZ_JACOGK010000006.1"/>
</dbReference>
<name>A0ABR6VGD0_9FIRM</name>
<keyword evidence="1" id="KW-0378">Hydrolase</keyword>
<sequence>MKKVIFDVDGVLLSEARYFDVSALTLWEWFYSPAYMGLPGEQVHADLTEEEIKALRARFWKNDEILFWLKSHGVNDNWDMVHAVLFVSLWMMLEQYAATVGQIRHLSFDSLRGVRLAGILLRSCSVPEAGQVLDVLQETVPPSAGKNELFTALQEAAAQSTAGAAIAPYADLNSPLWQLHMDCFQNWYFGDELYKKTYGRDPVAPGKTGFLAREKPLAPAADILALFRELKRRGYAIAIATGRSYWEMKIPFETFGWLAEFDPLYISTSTDVDEAEEMLHQSLDKPNPFAYYLGAFGHFPEKYAAYVANPDAFKEGQYYVVGDSLADVWGAKAMGAVMIGTLTGLEKENARHMFEREGVTHVVDTVTDILSILE</sequence>
<dbReference type="SFLD" id="SFLDS00003">
    <property type="entry name" value="Haloacid_Dehalogenase"/>
    <property type="match status" value="1"/>
</dbReference>
<dbReference type="PANTHER" id="PTHR43434:SF1">
    <property type="entry name" value="PHOSPHOGLYCOLATE PHOSPHATASE"/>
    <property type="match status" value="1"/>
</dbReference>
<dbReference type="InterPro" id="IPR023214">
    <property type="entry name" value="HAD_sf"/>
</dbReference>
<dbReference type="PANTHER" id="PTHR43434">
    <property type="entry name" value="PHOSPHOGLYCOLATE PHOSPHATASE"/>
    <property type="match status" value="1"/>
</dbReference>
<dbReference type="Pfam" id="PF00702">
    <property type="entry name" value="Hydrolase"/>
    <property type="match status" value="1"/>
</dbReference>
<dbReference type="SUPFAM" id="SSF56784">
    <property type="entry name" value="HAD-like"/>
    <property type="match status" value="1"/>
</dbReference>
<reference evidence="1 2" key="1">
    <citation type="submission" date="2020-08" db="EMBL/GenBank/DDBJ databases">
        <authorList>
            <person name="Liu C."/>
            <person name="Sun Q."/>
        </authorList>
    </citation>
    <scope>NUCLEOTIDE SEQUENCE [LARGE SCALE GENOMIC DNA]</scope>
    <source>
        <strain evidence="1 2">NSJ-59</strain>
    </source>
</reference>
<keyword evidence="2" id="KW-1185">Reference proteome</keyword>